<reference evidence="1" key="1">
    <citation type="submission" date="2014-11" db="EMBL/GenBank/DDBJ databases">
        <authorList>
            <person name="Amaro Gonzalez C."/>
        </authorList>
    </citation>
    <scope>NUCLEOTIDE SEQUENCE</scope>
</reference>
<evidence type="ECO:0000313" key="1">
    <source>
        <dbReference type="EMBL" id="JAI00478.1"/>
    </source>
</evidence>
<reference evidence="1" key="2">
    <citation type="journal article" date="2015" name="Fish Shellfish Immunol.">
        <title>Early steps in the European eel (Anguilla anguilla)-Vibrio vulnificus interaction in the gills: Role of the RtxA13 toxin.</title>
        <authorList>
            <person name="Callol A."/>
            <person name="Pajuelo D."/>
            <person name="Ebbesson L."/>
            <person name="Teles M."/>
            <person name="MacKenzie S."/>
            <person name="Amaro C."/>
        </authorList>
    </citation>
    <scope>NUCLEOTIDE SEQUENCE</scope>
</reference>
<name>A0A0E9XCK9_ANGAN</name>
<dbReference type="AlphaFoldDB" id="A0A0E9XCK9"/>
<protein>
    <submittedName>
        <fullName evidence="1">Uncharacterized protein</fullName>
    </submittedName>
</protein>
<accession>A0A0E9XCK9</accession>
<sequence length="83" mass="9721">MVLLQFPLTIDAFKYVFRDAIIFSYLMLSKKTTLTSLHQRHDRVTFTTLDTKSKASGLYRKMHKNFLPLFRSLSSIKYLAAMI</sequence>
<proteinExistence type="predicted"/>
<organism evidence="1">
    <name type="scientific">Anguilla anguilla</name>
    <name type="common">European freshwater eel</name>
    <name type="synonym">Muraena anguilla</name>
    <dbReference type="NCBI Taxonomy" id="7936"/>
    <lineage>
        <taxon>Eukaryota</taxon>
        <taxon>Metazoa</taxon>
        <taxon>Chordata</taxon>
        <taxon>Craniata</taxon>
        <taxon>Vertebrata</taxon>
        <taxon>Euteleostomi</taxon>
        <taxon>Actinopterygii</taxon>
        <taxon>Neopterygii</taxon>
        <taxon>Teleostei</taxon>
        <taxon>Anguilliformes</taxon>
        <taxon>Anguillidae</taxon>
        <taxon>Anguilla</taxon>
    </lineage>
</organism>
<dbReference type="EMBL" id="GBXM01008100">
    <property type="protein sequence ID" value="JAI00478.1"/>
    <property type="molecule type" value="Transcribed_RNA"/>
</dbReference>